<proteinExistence type="predicted"/>
<dbReference type="PANTHER" id="PTHR24251">
    <property type="entry name" value="OVOCHYMASE-RELATED"/>
    <property type="match status" value="1"/>
</dbReference>
<evidence type="ECO:0000256" key="2">
    <source>
        <dbReference type="ARBA" id="ARBA00022737"/>
    </source>
</evidence>
<dbReference type="PANTHER" id="PTHR24251:SF37">
    <property type="entry name" value="CUB DOMAIN-CONTAINING PROTEIN"/>
    <property type="match status" value="1"/>
</dbReference>
<feature type="region of interest" description="Disordered" evidence="6">
    <location>
        <begin position="1"/>
        <end position="40"/>
    </location>
</feature>
<keyword evidence="9" id="KW-1185">Reference proteome</keyword>
<keyword evidence="1" id="KW-0732">Signal</keyword>
<dbReference type="InterPro" id="IPR000859">
    <property type="entry name" value="CUB_dom"/>
</dbReference>
<evidence type="ECO:0000256" key="6">
    <source>
        <dbReference type="SAM" id="MobiDB-lite"/>
    </source>
</evidence>
<dbReference type="OrthoDB" id="6155811at2759"/>
<sequence length="204" mass="22510">MLGRRAGPTPGAHTLRDQRERARSQSWSAGRPECSRNFTSTSGIIKSPGFPEKYPNNLDCTFMIFAPKMSEIVLEFESFELEPDTTPPTGVFCRYDRLEIWDGFPGGERSEGSAEVKRVPDRRVIKTAHYLQCHSDQYCISTEGWSASVTGGAVVLPGRRVGPLLPAPSPRADSLGRERGAPPSQDSIRLKDRRNDAAFSAKAL</sequence>
<dbReference type="SMART" id="SM00042">
    <property type="entry name" value="CUB"/>
    <property type="match status" value="1"/>
</dbReference>
<dbReference type="PROSITE" id="PS01180">
    <property type="entry name" value="CUB"/>
    <property type="match status" value="1"/>
</dbReference>
<dbReference type="Proteomes" id="UP000824540">
    <property type="component" value="Unassembled WGS sequence"/>
</dbReference>
<evidence type="ECO:0000256" key="1">
    <source>
        <dbReference type="ARBA" id="ARBA00022729"/>
    </source>
</evidence>
<evidence type="ECO:0000256" key="3">
    <source>
        <dbReference type="ARBA" id="ARBA00023157"/>
    </source>
</evidence>
<keyword evidence="2" id="KW-0677">Repeat</keyword>
<feature type="region of interest" description="Disordered" evidence="6">
    <location>
        <begin position="160"/>
        <end position="204"/>
    </location>
</feature>
<keyword evidence="3" id="KW-1015">Disulfide bond</keyword>
<dbReference type="Pfam" id="PF00431">
    <property type="entry name" value="CUB"/>
    <property type="match status" value="1"/>
</dbReference>
<evidence type="ECO:0000313" key="9">
    <source>
        <dbReference type="Proteomes" id="UP000824540"/>
    </source>
</evidence>
<dbReference type="Gene3D" id="2.60.120.290">
    <property type="entry name" value="Spermadhesin, CUB domain"/>
    <property type="match status" value="1"/>
</dbReference>
<feature type="compositionally biased region" description="Basic and acidic residues" evidence="6">
    <location>
        <begin position="14"/>
        <end position="23"/>
    </location>
</feature>
<accession>A0A8T2NAT8</accession>
<name>A0A8T2NAT8_9TELE</name>
<dbReference type="EMBL" id="JAFBMS010000088">
    <property type="protein sequence ID" value="KAG9337449.1"/>
    <property type="molecule type" value="Genomic_DNA"/>
</dbReference>
<evidence type="ECO:0000256" key="4">
    <source>
        <dbReference type="ARBA" id="ARBA00023180"/>
    </source>
</evidence>
<dbReference type="SUPFAM" id="SSF49854">
    <property type="entry name" value="Spermadhesin, CUB domain"/>
    <property type="match status" value="1"/>
</dbReference>
<organism evidence="8 9">
    <name type="scientific">Albula glossodonta</name>
    <name type="common">roundjaw bonefish</name>
    <dbReference type="NCBI Taxonomy" id="121402"/>
    <lineage>
        <taxon>Eukaryota</taxon>
        <taxon>Metazoa</taxon>
        <taxon>Chordata</taxon>
        <taxon>Craniata</taxon>
        <taxon>Vertebrata</taxon>
        <taxon>Euteleostomi</taxon>
        <taxon>Actinopterygii</taxon>
        <taxon>Neopterygii</taxon>
        <taxon>Teleostei</taxon>
        <taxon>Albuliformes</taxon>
        <taxon>Albulidae</taxon>
        <taxon>Albula</taxon>
    </lineage>
</organism>
<gene>
    <name evidence="8" type="ORF">JZ751_028741</name>
</gene>
<dbReference type="FunFam" id="2.60.120.290:FF:000003">
    <property type="entry name" value="Neuropilin"/>
    <property type="match status" value="1"/>
</dbReference>
<evidence type="ECO:0000313" key="8">
    <source>
        <dbReference type="EMBL" id="KAG9337449.1"/>
    </source>
</evidence>
<dbReference type="CDD" id="cd00041">
    <property type="entry name" value="CUB"/>
    <property type="match status" value="1"/>
</dbReference>
<feature type="domain" description="CUB" evidence="7">
    <location>
        <begin position="34"/>
        <end position="152"/>
    </location>
</feature>
<evidence type="ECO:0000259" key="7">
    <source>
        <dbReference type="PROSITE" id="PS01180"/>
    </source>
</evidence>
<reference evidence="8" key="1">
    <citation type="thesis" date="2021" institute="BYU ScholarsArchive" country="Provo, UT, USA">
        <title>Applications of and Algorithms for Genome Assembly and Genomic Analyses with an Emphasis on Marine Teleosts.</title>
        <authorList>
            <person name="Pickett B.D."/>
        </authorList>
    </citation>
    <scope>NUCLEOTIDE SEQUENCE</scope>
    <source>
        <strain evidence="8">HI-2016</strain>
    </source>
</reference>
<dbReference type="AlphaFoldDB" id="A0A8T2NAT8"/>
<evidence type="ECO:0000256" key="5">
    <source>
        <dbReference type="PROSITE-ProRule" id="PRU00059"/>
    </source>
</evidence>
<dbReference type="InterPro" id="IPR035914">
    <property type="entry name" value="Sperma_CUB_dom_sf"/>
</dbReference>
<comment type="caution">
    <text evidence="8">The sequence shown here is derived from an EMBL/GenBank/DDBJ whole genome shotgun (WGS) entry which is preliminary data.</text>
</comment>
<comment type="caution">
    <text evidence="5">Lacks conserved residue(s) required for the propagation of feature annotation.</text>
</comment>
<keyword evidence="4" id="KW-0325">Glycoprotein</keyword>
<protein>
    <recommendedName>
        <fullName evidence="7">CUB domain-containing protein</fullName>
    </recommendedName>
</protein>